<protein>
    <submittedName>
        <fullName evidence="1">Uncharacterized protein</fullName>
    </submittedName>
</protein>
<evidence type="ECO:0000313" key="1">
    <source>
        <dbReference type="EMBL" id="KAF2007357.1"/>
    </source>
</evidence>
<accession>A0A6A5X371</accession>
<evidence type="ECO:0000313" key="2">
    <source>
        <dbReference type="Proteomes" id="UP000799779"/>
    </source>
</evidence>
<keyword evidence="2" id="KW-1185">Reference proteome</keyword>
<dbReference type="Proteomes" id="UP000799779">
    <property type="component" value="Unassembled WGS sequence"/>
</dbReference>
<name>A0A6A5X371_9PLEO</name>
<dbReference type="AlphaFoldDB" id="A0A6A5X371"/>
<dbReference type="EMBL" id="ML977557">
    <property type="protein sequence ID" value="KAF2007357.1"/>
    <property type="molecule type" value="Genomic_DNA"/>
</dbReference>
<reference evidence="1" key="1">
    <citation type="journal article" date="2020" name="Stud. Mycol.">
        <title>101 Dothideomycetes genomes: a test case for predicting lifestyles and emergence of pathogens.</title>
        <authorList>
            <person name="Haridas S."/>
            <person name="Albert R."/>
            <person name="Binder M."/>
            <person name="Bloem J."/>
            <person name="Labutti K."/>
            <person name="Salamov A."/>
            <person name="Andreopoulos B."/>
            <person name="Baker S."/>
            <person name="Barry K."/>
            <person name="Bills G."/>
            <person name="Bluhm B."/>
            <person name="Cannon C."/>
            <person name="Castanera R."/>
            <person name="Culley D."/>
            <person name="Daum C."/>
            <person name="Ezra D."/>
            <person name="Gonzalez J."/>
            <person name="Henrissat B."/>
            <person name="Kuo A."/>
            <person name="Liang C."/>
            <person name="Lipzen A."/>
            <person name="Lutzoni F."/>
            <person name="Magnuson J."/>
            <person name="Mondo S."/>
            <person name="Nolan M."/>
            <person name="Ohm R."/>
            <person name="Pangilinan J."/>
            <person name="Park H.-J."/>
            <person name="Ramirez L."/>
            <person name="Alfaro M."/>
            <person name="Sun H."/>
            <person name="Tritt A."/>
            <person name="Yoshinaga Y."/>
            <person name="Zwiers L.-H."/>
            <person name="Turgeon B."/>
            <person name="Goodwin S."/>
            <person name="Spatafora J."/>
            <person name="Crous P."/>
            <person name="Grigoriev I."/>
        </authorList>
    </citation>
    <scope>NUCLEOTIDE SEQUENCE</scope>
    <source>
        <strain evidence="1">CBS 123094</strain>
    </source>
</reference>
<organism evidence="1 2">
    <name type="scientific">Amniculicola lignicola CBS 123094</name>
    <dbReference type="NCBI Taxonomy" id="1392246"/>
    <lineage>
        <taxon>Eukaryota</taxon>
        <taxon>Fungi</taxon>
        <taxon>Dikarya</taxon>
        <taxon>Ascomycota</taxon>
        <taxon>Pezizomycotina</taxon>
        <taxon>Dothideomycetes</taxon>
        <taxon>Pleosporomycetidae</taxon>
        <taxon>Pleosporales</taxon>
        <taxon>Amniculicolaceae</taxon>
        <taxon>Amniculicola</taxon>
    </lineage>
</organism>
<proteinExistence type="predicted"/>
<gene>
    <name evidence="1" type="ORF">P154DRAFT_569244</name>
</gene>
<sequence length="204" mass="22232">MSYVRVRPAMVPRPGWTGWHGNKASAMPFRASNRHRTGIEQALNHSADERPNSVGYSAPLGLQSFQYIHALGSRIERRLVLGRLSPRASIRSSDSATAFSPKPSPISIAQPVGAWRTALNRCGHPALSLRTLPRGARGLRAALGRPCVGPRGLIEHTTTQRPIAMLDKEDRLGARRSTKGVPCQSTMLCFLVPARAISKLMPSQ</sequence>